<evidence type="ECO:0000256" key="4">
    <source>
        <dbReference type="ARBA" id="ARBA00023136"/>
    </source>
</evidence>
<protein>
    <submittedName>
        <fullName evidence="6">Putative sporulation protein YtaF</fullName>
    </submittedName>
</protein>
<evidence type="ECO:0000256" key="3">
    <source>
        <dbReference type="ARBA" id="ARBA00022989"/>
    </source>
</evidence>
<name>A0A4R3KIP0_9BACI</name>
<accession>A0A4R3KIP0</accession>
<evidence type="ECO:0000256" key="1">
    <source>
        <dbReference type="ARBA" id="ARBA00022475"/>
    </source>
</evidence>
<feature type="transmembrane region" description="Helical" evidence="5">
    <location>
        <begin position="134"/>
        <end position="155"/>
    </location>
</feature>
<reference evidence="6 7" key="1">
    <citation type="submission" date="2019-03" db="EMBL/GenBank/DDBJ databases">
        <title>Genomic Encyclopedia of Type Strains, Phase IV (KMG-IV): sequencing the most valuable type-strain genomes for metagenomic binning, comparative biology and taxonomic classification.</title>
        <authorList>
            <person name="Goeker M."/>
        </authorList>
    </citation>
    <scope>NUCLEOTIDE SEQUENCE [LARGE SCALE GENOMIC DNA]</scope>
    <source>
        <strain evidence="6 7">DSM 23802</strain>
    </source>
</reference>
<gene>
    <name evidence="6" type="ORF">EDD72_107138</name>
</gene>
<evidence type="ECO:0000313" key="7">
    <source>
        <dbReference type="Proteomes" id="UP000295788"/>
    </source>
</evidence>
<feature type="transmembrane region" description="Helical" evidence="5">
    <location>
        <begin position="6"/>
        <end position="26"/>
    </location>
</feature>
<dbReference type="Proteomes" id="UP000295788">
    <property type="component" value="Unassembled WGS sequence"/>
</dbReference>
<keyword evidence="2 5" id="KW-0812">Transmembrane</keyword>
<dbReference type="PANTHER" id="PTHR35529">
    <property type="entry name" value="MANGANESE EFFLUX PUMP MNTP-RELATED"/>
    <property type="match status" value="1"/>
</dbReference>
<evidence type="ECO:0000313" key="6">
    <source>
        <dbReference type="EMBL" id="TCS83054.1"/>
    </source>
</evidence>
<feature type="transmembrane region" description="Helical" evidence="5">
    <location>
        <begin position="193"/>
        <end position="209"/>
    </location>
</feature>
<keyword evidence="7" id="KW-1185">Reference proteome</keyword>
<evidence type="ECO:0000256" key="2">
    <source>
        <dbReference type="ARBA" id="ARBA00022692"/>
    </source>
</evidence>
<proteinExistence type="predicted"/>
<organism evidence="6 7">
    <name type="scientific">Tepidibacillus fermentans</name>
    <dbReference type="NCBI Taxonomy" id="1281767"/>
    <lineage>
        <taxon>Bacteria</taxon>
        <taxon>Bacillati</taxon>
        <taxon>Bacillota</taxon>
        <taxon>Bacilli</taxon>
        <taxon>Bacillales</taxon>
        <taxon>Bacillaceae</taxon>
        <taxon>Tepidibacillus</taxon>
    </lineage>
</organism>
<comment type="caution">
    <text evidence="6">The sequence shown here is derived from an EMBL/GenBank/DDBJ whole genome shotgun (WGS) entry which is preliminary data.</text>
</comment>
<keyword evidence="1" id="KW-1003">Cell membrane</keyword>
<dbReference type="AlphaFoldDB" id="A0A4R3KIP0"/>
<keyword evidence="3 5" id="KW-1133">Transmembrane helix</keyword>
<feature type="transmembrane region" description="Helical" evidence="5">
    <location>
        <begin position="33"/>
        <end position="53"/>
    </location>
</feature>
<dbReference type="Pfam" id="PF02659">
    <property type="entry name" value="Mntp"/>
    <property type="match status" value="1"/>
</dbReference>
<feature type="transmembrane region" description="Helical" evidence="5">
    <location>
        <begin position="65"/>
        <end position="82"/>
    </location>
</feature>
<keyword evidence="4 5" id="KW-0472">Membrane</keyword>
<dbReference type="PANTHER" id="PTHR35529:SF2">
    <property type="entry name" value="SPORULATION PROTEIN YTAF-RELATED"/>
    <property type="match status" value="1"/>
</dbReference>
<feature type="transmembrane region" description="Helical" evidence="5">
    <location>
        <begin position="161"/>
        <end position="181"/>
    </location>
</feature>
<sequence length="210" mass="23006">MGIISLILVAVAVSIDGFWSGFSFGLRKVKISFLSLLNISSWSVVGTMITMVGGKSIQNYISLETGKYIGASLLLILGLYTLREGNKQNKEATLKNVLKQNVLGQLHVKNLIKVVNNPILADIDKENDIKHFEAIILGIAVAMDASVAAFTLSFFDFNPFITPFLFGLTHFALIGLGNVLARKNLIYSFADRFTLLPGLILVTLAILRFI</sequence>
<evidence type="ECO:0000256" key="5">
    <source>
        <dbReference type="SAM" id="Phobius"/>
    </source>
</evidence>
<dbReference type="RefSeq" id="WP_165894990.1">
    <property type="nucleotide sequence ID" value="NZ_SMAB01000007.1"/>
</dbReference>
<dbReference type="InterPro" id="IPR003810">
    <property type="entry name" value="Mntp/YtaF"/>
</dbReference>
<dbReference type="EMBL" id="SMAB01000007">
    <property type="protein sequence ID" value="TCS83054.1"/>
    <property type="molecule type" value="Genomic_DNA"/>
</dbReference>